<evidence type="ECO:0000313" key="4">
    <source>
        <dbReference type="Proteomes" id="UP000621266"/>
    </source>
</evidence>
<proteinExistence type="predicted"/>
<evidence type="ECO:0000256" key="1">
    <source>
        <dbReference type="SAM" id="MobiDB-lite"/>
    </source>
</evidence>
<reference evidence="3 4" key="1">
    <citation type="submission" date="2019-10" db="EMBL/GenBank/DDBJ databases">
        <title>Streptomyces tenebrisbrunneis sp.nov., an endogenous actinomycete isolated from of Lycium ruthenicum.</title>
        <authorList>
            <person name="Ma L."/>
        </authorList>
    </citation>
    <scope>NUCLEOTIDE SEQUENCE [LARGE SCALE GENOMIC DNA]</scope>
    <source>
        <strain evidence="3 4">TRM 66187</strain>
    </source>
</reference>
<keyword evidence="4" id="KW-1185">Reference proteome</keyword>
<feature type="region of interest" description="Disordered" evidence="1">
    <location>
        <begin position="1115"/>
        <end position="1138"/>
    </location>
</feature>
<dbReference type="Pfam" id="PF22738">
    <property type="entry name" value="NNH7"/>
    <property type="match status" value="1"/>
</dbReference>
<protein>
    <submittedName>
        <fullName evidence="3">ATP-binding protein</fullName>
    </submittedName>
</protein>
<organism evidence="3 4">
    <name type="scientific">Streptomyces lycii</name>
    <dbReference type="NCBI Taxonomy" id="2654337"/>
    <lineage>
        <taxon>Bacteria</taxon>
        <taxon>Bacillati</taxon>
        <taxon>Actinomycetota</taxon>
        <taxon>Actinomycetes</taxon>
        <taxon>Kitasatosporales</taxon>
        <taxon>Streptomycetaceae</taxon>
        <taxon>Streptomyces</taxon>
    </lineage>
</organism>
<dbReference type="SUPFAM" id="SSF52540">
    <property type="entry name" value="P-loop containing nucleoside triphosphate hydrolases"/>
    <property type="match status" value="1"/>
</dbReference>
<feature type="compositionally biased region" description="Pro residues" evidence="1">
    <location>
        <begin position="1121"/>
        <end position="1138"/>
    </location>
</feature>
<dbReference type="Proteomes" id="UP000621266">
    <property type="component" value="Unassembled WGS sequence"/>
</dbReference>
<keyword evidence="3" id="KW-0547">Nucleotide-binding</keyword>
<evidence type="ECO:0000313" key="3">
    <source>
        <dbReference type="EMBL" id="KAF4406639.1"/>
    </source>
</evidence>
<dbReference type="RefSeq" id="WP_156207101.1">
    <property type="nucleotide sequence ID" value="NZ_WHPN01000354.1"/>
</dbReference>
<comment type="caution">
    <text evidence="3">The sequence shown here is derived from an EMBL/GenBank/DDBJ whole genome shotgun (WGS) entry which is preliminary data.</text>
</comment>
<name>A0ABQ7FG63_9ACTN</name>
<accession>A0ABQ7FG63</accession>
<gene>
    <name evidence="3" type="ORF">GCU69_23705</name>
</gene>
<dbReference type="InterPro" id="IPR054567">
    <property type="entry name" value="NNH7"/>
</dbReference>
<dbReference type="EMBL" id="WHPN01000354">
    <property type="protein sequence ID" value="KAF4406639.1"/>
    <property type="molecule type" value="Genomic_DNA"/>
</dbReference>
<evidence type="ECO:0000259" key="2">
    <source>
        <dbReference type="Pfam" id="PF22738"/>
    </source>
</evidence>
<keyword evidence="3" id="KW-0067">ATP-binding</keyword>
<dbReference type="Gene3D" id="3.40.50.300">
    <property type="entry name" value="P-loop containing nucleotide triphosphate hydrolases"/>
    <property type="match status" value="1"/>
</dbReference>
<feature type="domain" description="NACHT N-terminal Helical" evidence="2">
    <location>
        <begin position="5"/>
        <end position="227"/>
    </location>
</feature>
<dbReference type="GO" id="GO:0005524">
    <property type="term" value="F:ATP binding"/>
    <property type="evidence" value="ECO:0007669"/>
    <property type="project" value="UniProtKB-KW"/>
</dbReference>
<sequence>MSRGALAFKDAVVLLGGDPPALAALDRALGGVLKTATGGVSDDVLNVLGARGRILGLGRDLLTGLRERLGSCGRAERTERLAAAHTVIVVVAYFEALERARLPFGLHEVRLTRDEQITLAGRGGPAEGSSRAFAEALAAVAPPRPAPHRPYEEMATSLGHWYAHLSRRLLSFVEGLSVWDGLDDTARRAAADGMGAEVPRAAVERYEELYAELCGQAPEFAIWSWQTEHQATRAVLGRALSGVETLLEGLAARSAPADVAAALATAHRAALARPALETRTSADGVCVPTLGDIYLEPGFRVRAVDGGGGPGDESWWEDAPLRTDLAGYLAGALTSDGLAAAPLLVLGQPGAGKSALTKVLAARLPAAGYLPVRVVLREAPAESDVQEQIEHAVRAATGERATWPELVRSAGGAVPVVLLDGFDELLQATGVNQTDYLVQVARFQQREAEQGRPVLALVTSRTAVADRARCPERTVALRLEPFRAEQTEQWLAVWNDTNGPYFAAHGLRPLPPEVVARHPALAAQPLLLMMLALYDSGRNALQQGGSRPSDGTPLDEAALYEELLASFAAREIDKAGEAYPGDGEAAHRVEEELQRLSLVAFAIHNRRRQWVTETELDADLAALLGSPTAGGAGFRAPLGHAQRTLGRFFFVQRAQAVRDDRTLTTYEFLHATFGEYLVARLAVQVLCALPGHRSALTVGPALVDDELLYALLSFAPLSARQVPRFLRARTERLGPDERARLARLLPKVLAEKSERTAHDYAGYQPVRLATASRHGLYSANLVLLALCLTGTTTADELFPGSPDPAGEWHRQALLWRSALDQEQWADFALLMSMHRERDEDGHRQLAIALRVETEPPPWQPEPVDLYWHYEISEPAGGGLVHWSRPYWQQIRHKLDVSGGTDNAVLSHALDPVLDWIGPALTTFATRPGAPATSAAHAVLDLWFTSRLGRGGELRLGGSDAELTRAYACCFAHLMTVPDPATRRRMLTLVFDLLPSDAAGLPAELVADLLWMVKDGSRPDLLLPAASAALAALIARPPVAHLDEISSALRELAGEVRSRNADEGLAIWVEAHEAGIGHEVYGQGLDAVEWVTPRAMGMAPPTLRHRAQHILRDRFRTSVRAEPPPPAPESATPPGPADS</sequence>
<dbReference type="InterPro" id="IPR027417">
    <property type="entry name" value="P-loop_NTPase"/>
</dbReference>